<dbReference type="EMBL" id="LGUF01000007">
    <property type="protein sequence ID" value="KON87339.1"/>
    <property type="molecule type" value="Genomic_DNA"/>
</dbReference>
<dbReference type="RefSeq" id="WP_053434683.1">
    <property type="nucleotide sequence ID" value="NZ_LGUF01000007.1"/>
</dbReference>
<proteinExistence type="predicted"/>
<reference evidence="2" key="1">
    <citation type="submission" date="2015-07" db="EMBL/GenBank/DDBJ databases">
        <title>Fjat-10036 dsm4.</title>
        <authorList>
            <person name="Liu B."/>
            <person name="Wang J."/>
            <person name="Zhu Y."/>
            <person name="Liu G."/>
            <person name="Chen Q."/>
            <person name="Chen Z."/>
            <person name="Lan J."/>
            <person name="Che J."/>
            <person name="Ge C."/>
            <person name="Shi H."/>
            <person name="Pan Z."/>
            <person name="Liu X."/>
        </authorList>
    </citation>
    <scope>NUCLEOTIDE SEQUENCE [LARGE SCALE GENOMIC DNA]</scope>
    <source>
        <strain evidence="2">DSM 4</strain>
    </source>
</reference>
<keyword evidence="2" id="KW-1185">Reference proteome</keyword>
<gene>
    <name evidence="1" type="ORF">AF332_11220</name>
</gene>
<dbReference type="Proteomes" id="UP000037109">
    <property type="component" value="Unassembled WGS sequence"/>
</dbReference>
<dbReference type="OrthoDB" id="9930577at2"/>
<dbReference type="PATRIC" id="fig|1459.3.peg.2398"/>
<sequence>MKKEINIEKKEVQPEIKKITLAVHDKEENSVIVNVQGWRMRVYFDKDFKAHVGNEIEVSYFGDLKDPHSIKFEKIK</sequence>
<accession>A0A0M0GBW9</accession>
<comment type="caution">
    <text evidence="1">The sequence shown here is derived from an EMBL/GenBank/DDBJ whole genome shotgun (WGS) entry which is preliminary data.</text>
</comment>
<protein>
    <submittedName>
        <fullName evidence="1">Uncharacterized protein</fullName>
    </submittedName>
</protein>
<evidence type="ECO:0000313" key="1">
    <source>
        <dbReference type="EMBL" id="KON87339.1"/>
    </source>
</evidence>
<evidence type="ECO:0000313" key="2">
    <source>
        <dbReference type="Proteomes" id="UP000037109"/>
    </source>
</evidence>
<organism evidence="1 2">
    <name type="scientific">Sporosarcina globispora</name>
    <name type="common">Bacillus globisporus</name>
    <dbReference type="NCBI Taxonomy" id="1459"/>
    <lineage>
        <taxon>Bacteria</taxon>
        <taxon>Bacillati</taxon>
        <taxon>Bacillota</taxon>
        <taxon>Bacilli</taxon>
        <taxon>Bacillales</taxon>
        <taxon>Caryophanaceae</taxon>
        <taxon>Sporosarcina</taxon>
    </lineage>
</organism>
<dbReference type="AlphaFoldDB" id="A0A0M0GBW9"/>
<name>A0A0M0GBW9_SPOGL</name>